<accession>A0A7H9AQ64</accession>
<evidence type="ECO:0000313" key="3">
    <source>
        <dbReference type="EMBL" id="QLG45547.1"/>
    </source>
</evidence>
<gene>
    <name evidence="3" type="ORF">HYG79_09375</name>
</gene>
<keyword evidence="4" id="KW-1185">Reference proteome</keyword>
<dbReference type="InterPro" id="IPR021729">
    <property type="entry name" value="DUF3298"/>
</dbReference>
<dbReference type="Pfam" id="PF13739">
    <property type="entry name" value="PdaC"/>
    <property type="match status" value="1"/>
</dbReference>
<sequence>MKIRTLYLFLFLICISCKNDEKLTFKPIILNEKKCAECPIVEITVPKALGKNKIDAVVNTAITEEIVSLLTFGERYDAKTIQEATASFNMGFEELQQIYPDETTLWEAKISGEVVYEDKNVLTIRLDAYLFTGGAHGFSPSRFLNFDKNKGVVLENDALFSKLEDFKKLAENKFRKQEDIPLEAPINSTGFMFDGNEFYLPDNIGYTQEGIQLLYEQYEVASYADGPIKLVLPFDEVKKHLVLKTKPKS</sequence>
<feature type="domain" description="Deacetylase PdaC" evidence="2">
    <location>
        <begin position="33"/>
        <end position="138"/>
    </location>
</feature>
<dbReference type="EMBL" id="CP058595">
    <property type="protein sequence ID" value="QLG45547.1"/>
    <property type="molecule type" value="Genomic_DNA"/>
</dbReference>
<proteinExistence type="predicted"/>
<name>A0A7H9AQ64_9FLAO</name>
<evidence type="ECO:0000259" key="1">
    <source>
        <dbReference type="Pfam" id="PF11738"/>
    </source>
</evidence>
<dbReference type="AlphaFoldDB" id="A0A7H9AQ64"/>
<dbReference type="InterPro" id="IPR025303">
    <property type="entry name" value="PdaC"/>
</dbReference>
<protein>
    <submittedName>
        <fullName evidence="3">DUF4163 domain-containing protein</fullName>
    </submittedName>
</protein>
<reference evidence="3 4" key="1">
    <citation type="journal article" date="2006" name="Int. J. Syst. Evol. Microbiol.">
        <title>Costertonia aggregata gen. nov., sp. nov., a mesophilic marine bacterium of the family Flavobacteriaceae, isolated from a mature biofilm.</title>
        <authorList>
            <person name="Kwon K.K."/>
            <person name="Lee Y.K."/>
            <person name="Lee H.K."/>
        </authorList>
    </citation>
    <scope>NUCLEOTIDE SEQUENCE [LARGE SCALE GENOMIC DNA]</scope>
    <source>
        <strain evidence="3 4">KCCM 42265</strain>
    </source>
</reference>
<dbReference type="Gene3D" id="3.90.640.20">
    <property type="entry name" value="Heat-shock cognate protein, ATPase"/>
    <property type="match status" value="1"/>
</dbReference>
<evidence type="ECO:0000313" key="4">
    <source>
        <dbReference type="Proteomes" id="UP000509302"/>
    </source>
</evidence>
<dbReference type="InterPro" id="IPR037126">
    <property type="entry name" value="PdaC/RsiV-like_sf"/>
</dbReference>
<dbReference type="Proteomes" id="UP000509302">
    <property type="component" value="Chromosome"/>
</dbReference>
<dbReference type="KEGG" id="cagg:HYG79_09375"/>
<feature type="domain" description="DUF3298" evidence="1">
    <location>
        <begin position="163"/>
        <end position="235"/>
    </location>
</feature>
<dbReference type="Pfam" id="PF11738">
    <property type="entry name" value="DUF3298"/>
    <property type="match status" value="1"/>
</dbReference>
<organism evidence="3 4">
    <name type="scientific">Costertonia aggregata</name>
    <dbReference type="NCBI Taxonomy" id="343403"/>
    <lineage>
        <taxon>Bacteria</taxon>
        <taxon>Pseudomonadati</taxon>
        <taxon>Bacteroidota</taxon>
        <taxon>Flavobacteriia</taxon>
        <taxon>Flavobacteriales</taxon>
        <taxon>Flavobacteriaceae</taxon>
        <taxon>Costertonia</taxon>
    </lineage>
</organism>
<evidence type="ECO:0000259" key="2">
    <source>
        <dbReference type="Pfam" id="PF13739"/>
    </source>
</evidence>
<dbReference type="RefSeq" id="WP_179241835.1">
    <property type="nucleotide sequence ID" value="NZ_CP058595.1"/>
</dbReference>
<dbReference type="Gene3D" id="3.30.565.40">
    <property type="entry name" value="Fervidobacterium nodosum Rt17-B1 like"/>
    <property type="match status" value="1"/>
</dbReference>